<evidence type="ECO:0000313" key="1">
    <source>
        <dbReference type="EMBL" id="KDN69852.1"/>
    </source>
</evidence>
<organism evidence="1 2">
    <name type="scientific">Colletotrichum sublineola</name>
    <name type="common">Sorghum anthracnose fungus</name>
    <dbReference type="NCBI Taxonomy" id="1173701"/>
    <lineage>
        <taxon>Eukaryota</taxon>
        <taxon>Fungi</taxon>
        <taxon>Dikarya</taxon>
        <taxon>Ascomycota</taxon>
        <taxon>Pezizomycotina</taxon>
        <taxon>Sordariomycetes</taxon>
        <taxon>Hypocreomycetidae</taxon>
        <taxon>Glomerellales</taxon>
        <taxon>Glomerellaceae</taxon>
        <taxon>Colletotrichum</taxon>
        <taxon>Colletotrichum graminicola species complex</taxon>
    </lineage>
</organism>
<gene>
    <name evidence="1" type="ORF">CSUB01_01380</name>
</gene>
<accession>A0A066XLQ5</accession>
<dbReference type="HOGENOM" id="CLU_1796348_0_0_1"/>
<proteinExistence type="predicted"/>
<dbReference type="EMBL" id="JMSE01000444">
    <property type="protein sequence ID" value="KDN69852.1"/>
    <property type="molecule type" value="Genomic_DNA"/>
</dbReference>
<sequence length="144" mass="15810">MLAYSARSSVTIDGSALIHLERRGVRTTLVQFLIVLLLLNGKYSEAQQGAFEHCVASLLRSSRAGETCGLPQRNTAAHSVYSVGRCVPETVMLDISPEEKLWPNGVTIYVVTFSQPRFSAGSFLVQKHSCLGGHCTTYQTHPER</sequence>
<evidence type="ECO:0000313" key="2">
    <source>
        <dbReference type="Proteomes" id="UP000027238"/>
    </source>
</evidence>
<protein>
    <submittedName>
        <fullName evidence="1">Uncharacterized protein</fullName>
    </submittedName>
</protein>
<name>A0A066XLQ5_COLSU</name>
<dbReference type="Proteomes" id="UP000027238">
    <property type="component" value="Unassembled WGS sequence"/>
</dbReference>
<comment type="caution">
    <text evidence="1">The sequence shown here is derived from an EMBL/GenBank/DDBJ whole genome shotgun (WGS) entry which is preliminary data.</text>
</comment>
<keyword evidence="2" id="KW-1185">Reference proteome</keyword>
<reference evidence="2" key="1">
    <citation type="journal article" date="2014" name="Genome Announc.">
        <title>Draft genome sequence of Colletotrichum sublineola, a destructive pathogen of cultivated sorghum.</title>
        <authorList>
            <person name="Baroncelli R."/>
            <person name="Sanz-Martin J.M."/>
            <person name="Rech G.E."/>
            <person name="Sukno S.A."/>
            <person name="Thon M.R."/>
        </authorList>
    </citation>
    <scope>NUCLEOTIDE SEQUENCE [LARGE SCALE GENOMIC DNA]</scope>
    <source>
        <strain evidence="2">TX430BB</strain>
    </source>
</reference>
<dbReference type="AlphaFoldDB" id="A0A066XLQ5"/>